<accession>A0A7W6BYJ1</accession>
<dbReference type="Proteomes" id="UP000561459">
    <property type="component" value="Unassembled WGS sequence"/>
</dbReference>
<dbReference type="InterPro" id="IPR000073">
    <property type="entry name" value="AB_hydrolase_1"/>
</dbReference>
<dbReference type="InterPro" id="IPR050266">
    <property type="entry name" value="AB_hydrolase_sf"/>
</dbReference>
<name>A0A7W6BYJ1_9SPHN</name>
<evidence type="ECO:0000313" key="3">
    <source>
        <dbReference type="EMBL" id="MBB3940268.1"/>
    </source>
</evidence>
<dbReference type="GO" id="GO:0016020">
    <property type="term" value="C:membrane"/>
    <property type="evidence" value="ECO:0007669"/>
    <property type="project" value="TreeGrafter"/>
</dbReference>
<dbReference type="AlphaFoldDB" id="A0A7W6BYJ1"/>
<evidence type="ECO:0000256" key="1">
    <source>
        <dbReference type="ARBA" id="ARBA00022801"/>
    </source>
</evidence>
<keyword evidence="4" id="KW-1185">Reference proteome</keyword>
<reference evidence="3 4" key="1">
    <citation type="submission" date="2020-08" db="EMBL/GenBank/DDBJ databases">
        <title>Genomic Encyclopedia of Type Strains, Phase IV (KMG-IV): sequencing the most valuable type-strain genomes for metagenomic binning, comparative biology and taxonomic classification.</title>
        <authorList>
            <person name="Goeker M."/>
        </authorList>
    </citation>
    <scope>NUCLEOTIDE SEQUENCE [LARGE SCALE GENOMIC DNA]</scope>
    <source>
        <strain evidence="3 4">DSM 27568</strain>
    </source>
</reference>
<evidence type="ECO:0000313" key="4">
    <source>
        <dbReference type="Proteomes" id="UP000561459"/>
    </source>
</evidence>
<dbReference type="Pfam" id="PF12697">
    <property type="entry name" value="Abhydrolase_6"/>
    <property type="match status" value="1"/>
</dbReference>
<dbReference type="PANTHER" id="PTHR43798">
    <property type="entry name" value="MONOACYLGLYCEROL LIPASE"/>
    <property type="match status" value="1"/>
</dbReference>
<dbReference type="PANTHER" id="PTHR43798:SF31">
    <property type="entry name" value="AB HYDROLASE SUPERFAMILY PROTEIN YCLE"/>
    <property type="match status" value="1"/>
</dbReference>
<dbReference type="SUPFAM" id="SSF53474">
    <property type="entry name" value="alpha/beta-Hydrolases"/>
    <property type="match status" value="1"/>
</dbReference>
<proteinExistence type="predicted"/>
<dbReference type="GO" id="GO:0016787">
    <property type="term" value="F:hydrolase activity"/>
    <property type="evidence" value="ECO:0007669"/>
    <property type="project" value="UniProtKB-KW"/>
</dbReference>
<dbReference type="EMBL" id="JACIDY010000004">
    <property type="protein sequence ID" value="MBB3940268.1"/>
    <property type="molecule type" value="Genomic_DNA"/>
</dbReference>
<feature type="domain" description="AB hydrolase-1" evidence="2">
    <location>
        <begin position="6"/>
        <end position="240"/>
    </location>
</feature>
<comment type="caution">
    <text evidence="3">The sequence shown here is derived from an EMBL/GenBank/DDBJ whole genome shotgun (WGS) entry which is preliminary data.</text>
</comment>
<dbReference type="InterPro" id="IPR029058">
    <property type="entry name" value="AB_hydrolase_fold"/>
</dbReference>
<gene>
    <name evidence="3" type="ORF">GGR39_001925</name>
</gene>
<dbReference type="Gene3D" id="3.40.50.1820">
    <property type="entry name" value="alpha/beta hydrolase"/>
    <property type="match status" value="1"/>
</dbReference>
<protein>
    <submittedName>
        <fullName evidence="3">Pimeloyl-ACP methyl ester carboxylesterase</fullName>
    </submittedName>
</protein>
<dbReference type="RefSeq" id="WP_183616925.1">
    <property type="nucleotide sequence ID" value="NZ_JACIDY010000004.1"/>
</dbReference>
<keyword evidence="1" id="KW-0378">Hydrolase</keyword>
<sequence length="265" mass="28691">MSRATLVFLHALGSSWHEWEQVIDLLPGYDCIALDLPGFGDRPLANQTDPARLAHWLTHEIAERQLSASVLIGHSMGGKIVTLAVARAVSGGPSLESVRGVILVAASPPAPEPMDEDRRAEMMKWFAGGQATYEDAAKFVDDNTADPLPQALREQAIADVMRCDPEAWLAWLEHGSREDWSAQIGQIDLSALIIAGAKDGDLGEPAQRHLNAPHYRDARLEVISDAAHLIPYEKPQALAALIDRHAAFVTGTSAAHTHLSQPSQS</sequence>
<evidence type="ECO:0000259" key="2">
    <source>
        <dbReference type="Pfam" id="PF12697"/>
    </source>
</evidence>
<organism evidence="3 4">
    <name type="scientific">Novosphingobium fluoreni</name>
    <dbReference type="NCBI Taxonomy" id="1391222"/>
    <lineage>
        <taxon>Bacteria</taxon>
        <taxon>Pseudomonadati</taxon>
        <taxon>Pseudomonadota</taxon>
        <taxon>Alphaproteobacteria</taxon>
        <taxon>Sphingomonadales</taxon>
        <taxon>Sphingomonadaceae</taxon>
        <taxon>Novosphingobium</taxon>
    </lineage>
</organism>